<sequence>MTSIYVVGSLSIDLVVSTNKVPSKGETVLGESFFTTPGGKGANQAVAAARLGDDVYMVGRIGDDDFGNQIFTNLEDNHVLTTFLKPVTQSASGTAHITLSDNDNSIIVVPSANNYVTSDYALEALSQAQAGDIVLIQQEIPAETVRDVVLYCDEHDMISILNPAPFREVEADVIDKATYITPNETESNAMFQTDIDKALERYPNKLIITLGDKGAMYHNGTEKVQIDGFKREVKDTTGAGDTFNGAFAVGLQKGYSIAQALKLANLAASHSVTGMGAQGGMPTFSEIAGELDV</sequence>
<evidence type="ECO:0000259" key="13">
    <source>
        <dbReference type="Pfam" id="PF00294"/>
    </source>
</evidence>
<feature type="binding site" evidence="12">
    <location>
        <position position="276"/>
    </location>
    <ligand>
        <name>K(+)</name>
        <dbReference type="ChEBI" id="CHEBI:29103"/>
    </ligand>
</feature>
<dbReference type="GO" id="GO:0004747">
    <property type="term" value="F:ribokinase activity"/>
    <property type="evidence" value="ECO:0007669"/>
    <property type="project" value="UniProtKB-UniRule"/>
</dbReference>
<dbReference type="Pfam" id="PF00294">
    <property type="entry name" value="PfkB"/>
    <property type="match status" value="1"/>
</dbReference>
<feature type="binding site" evidence="12">
    <location>
        <begin position="240"/>
        <end position="241"/>
    </location>
    <ligand>
        <name>ATP</name>
        <dbReference type="ChEBI" id="CHEBI:30616"/>
    </ligand>
</feature>
<dbReference type="GO" id="GO:0019303">
    <property type="term" value="P:D-ribose catabolic process"/>
    <property type="evidence" value="ECO:0007669"/>
    <property type="project" value="UniProtKB-UniRule"/>
</dbReference>
<feature type="binding site" evidence="12">
    <location>
        <position position="274"/>
    </location>
    <ligand>
        <name>K(+)</name>
        <dbReference type="ChEBI" id="CHEBI:29103"/>
    </ligand>
</feature>
<evidence type="ECO:0000256" key="2">
    <source>
        <dbReference type="ARBA" id="ARBA00012035"/>
    </source>
</evidence>
<dbReference type="EC" id="2.7.1.15" evidence="2 12"/>
<evidence type="ECO:0000256" key="12">
    <source>
        <dbReference type="HAMAP-Rule" id="MF_01987"/>
    </source>
</evidence>
<gene>
    <name evidence="12 14" type="primary">rbsK</name>
    <name evidence="14" type="ORF">SHP0176</name>
</gene>
<dbReference type="EMBL" id="KF006347">
    <property type="protein sequence ID" value="AHX99885.1"/>
    <property type="molecule type" value="Genomic_DNA"/>
</dbReference>
<reference evidence="14" key="2">
    <citation type="journal article" date="2014" name="PLoS ONE">
        <title>Characterization of the staphylococcal cassette chromosome composite island of Staphylococcus haemolyticus SH32, a methicillin-resistant clinical isolate from China.</title>
        <authorList>
            <person name="Yu D."/>
            <person name="Pi B."/>
            <person name="Chen Y."/>
            <person name="Wang Y."/>
            <person name="Ruan Z."/>
            <person name="Otto M."/>
            <person name="Yu Y."/>
        </authorList>
    </citation>
    <scope>NUCLEOTIDE SEQUENCE</scope>
    <source>
        <strain evidence="14">SH32</strain>
    </source>
</reference>
<feature type="active site" description="Proton acceptor" evidence="12">
    <location>
        <position position="241"/>
    </location>
</feature>
<dbReference type="KEGG" id="shh:ShL2_00101"/>
<dbReference type="AlphaFoldDB" id="A0A023UGA4"/>
<dbReference type="PANTHER" id="PTHR10584:SF166">
    <property type="entry name" value="RIBOKINASE"/>
    <property type="match status" value="1"/>
</dbReference>
<feature type="binding site" evidence="12">
    <location>
        <begin position="11"/>
        <end position="13"/>
    </location>
    <ligand>
        <name>substrate</name>
    </ligand>
</feature>
<proteinExistence type="inferred from homology"/>
<name>A0A023UGA4_STAHA</name>
<evidence type="ECO:0000256" key="5">
    <source>
        <dbReference type="ARBA" id="ARBA00022723"/>
    </source>
</evidence>
<keyword evidence="12" id="KW-0963">Cytoplasm</keyword>
<evidence type="ECO:0000256" key="6">
    <source>
        <dbReference type="ARBA" id="ARBA00022741"/>
    </source>
</evidence>
<comment type="cofactor">
    <cofactor evidence="12">
        <name>Mg(2+)</name>
        <dbReference type="ChEBI" id="CHEBI:18420"/>
    </cofactor>
    <text evidence="12">Requires a divalent cation, most likely magnesium in vivo, as an electrophilic catalyst to aid phosphoryl group transfer. It is the chelate of the metal and the nucleotide that is the actual substrate.</text>
</comment>
<dbReference type="GeneID" id="93779615"/>
<evidence type="ECO:0000256" key="3">
    <source>
        <dbReference type="ARBA" id="ARBA00016943"/>
    </source>
</evidence>
<dbReference type="GO" id="GO:0005829">
    <property type="term" value="C:cytosol"/>
    <property type="evidence" value="ECO:0007669"/>
    <property type="project" value="TreeGrafter"/>
</dbReference>
<feature type="binding site" evidence="12">
    <location>
        <begin position="39"/>
        <end position="43"/>
    </location>
    <ligand>
        <name>substrate</name>
    </ligand>
</feature>
<reference evidence="14" key="1">
    <citation type="submission" date="2013-03" db="EMBL/GenBank/DDBJ databases">
        <authorList>
            <person name="Borui P."/>
            <person name="Yunsong Y."/>
        </authorList>
    </citation>
    <scope>NUCLEOTIDE SEQUENCE</scope>
    <source>
        <strain evidence="14">SH32</strain>
    </source>
</reference>
<evidence type="ECO:0000256" key="8">
    <source>
        <dbReference type="ARBA" id="ARBA00022840"/>
    </source>
</evidence>
<dbReference type="InterPro" id="IPR011611">
    <property type="entry name" value="PfkB_dom"/>
</dbReference>
<dbReference type="RefSeq" id="WP_011274504.1">
    <property type="nucleotide sequence ID" value="NZ_BKAY01000005.1"/>
</dbReference>
<protein>
    <recommendedName>
        <fullName evidence="3 12">Ribokinase</fullName>
        <shortName evidence="12">RK</shortName>
        <ecNumber evidence="2 12">2.7.1.15</ecNumber>
    </recommendedName>
</protein>
<dbReference type="InterPro" id="IPR011877">
    <property type="entry name" value="Ribokinase"/>
</dbReference>
<keyword evidence="9 12" id="KW-0460">Magnesium</keyword>
<dbReference type="InterPro" id="IPR002139">
    <property type="entry name" value="Ribo/fructo_kinase"/>
</dbReference>
<keyword evidence="7 12" id="KW-0418">Kinase</keyword>
<keyword evidence="6 12" id="KW-0547">Nucleotide-binding</keyword>
<dbReference type="CDD" id="cd01174">
    <property type="entry name" value="ribokinase"/>
    <property type="match status" value="1"/>
</dbReference>
<feature type="binding site" evidence="12">
    <location>
        <position position="241"/>
    </location>
    <ligand>
        <name>substrate</name>
    </ligand>
</feature>
<evidence type="ECO:0000256" key="4">
    <source>
        <dbReference type="ARBA" id="ARBA00022679"/>
    </source>
</evidence>
<evidence type="ECO:0000256" key="9">
    <source>
        <dbReference type="ARBA" id="ARBA00022842"/>
    </source>
</evidence>
<comment type="subunit">
    <text evidence="12">Homodimer.</text>
</comment>
<comment type="pathway">
    <text evidence="12">Carbohydrate metabolism; D-ribose degradation; D-ribose 5-phosphate from beta-D-ribopyranose: step 2/2.</text>
</comment>
<dbReference type="PANTHER" id="PTHR10584">
    <property type="entry name" value="SUGAR KINASE"/>
    <property type="match status" value="1"/>
</dbReference>
<dbReference type="InterPro" id="IPR029056">
    <property type="entry name" value="Ribokinase-like"/>
</dbReference>
<feature type="binding site" evidence="12">
    <location>
        <position position="271"/>
    </location>
    <ligand>
        <name>K(+)</name>
        <dbReference type="ChEBI" id="CHEBI:29103"/>
    </ligand>
</feature>
<comment type="subcellular location">
    <subcellularLocation>
        <location evidence="12">Cytoplasm</location>
    </subcellularLocation>
</comment>
<comment type="similarity">
    <text evidence="12">Belongs to the carbohydrate kinase PfkB family. Ribokinase subfamily.</text>
</comment>
<dbReference type="GO" id="GO:0046872">
    <property type="term" value="F:metal ion binding"/>
    <property type="evidence" value="ECO:0007669"/>
    <property type="project" value="UniProtKB-KW"/>
</dbReference>
<comment type="function">
    <text evidence="12">Catalyzes the phosphorylation of ribose at O-5 in a reaction requiring ATP and magnesium. The resulting D-ribose-5-phosphate can then be used either for sythesis of nucleotides, histidine, and tryptophan, or as a component of the pentose phosphate pathway.</text>
</comment>
<comment type="caution">
    <text evidence="12">Lacks conserved residue(s) required for the propagation of feature annotation.</text>
</comment>
<keyword evidence="8 12" id="KW-0067">ATP-binding</keyword>
<dbReference type="UniPathway" id="UPA00916">
    <property type="reaction ID" value="UER00889"/>
</dbReference>
<evidence type="ECO:0000256" key="10">
    <source>
        <dbReference type="ARBA" id="ARBA00022958"/>
    </source>
</evidence>
<comment type="similarity">
    <text evidence="1">Belongs to the carbohydrate kinase pfkB family.</text>
</comment>
<keyword evidence="11 12" id="KW-0119">Carbohydrate metabolism</keyword>
<dbReference type="SUPFAM" id="SSF53613">
    <property type="entry name" value="Ribokinase-like"/>
    <property type="match status" value="1"/>
</dbReference>
<feature type="binding site" evidence="12">
    <location>
        <position position="139"/>
    </location>
    <ligand>
        <name>substrate</name>
    </ligand>
</feature>
<evidence type="ECO:0000256" key="1">
    <source>
        <dbReference type="ARBA" id="ARBA00005380"/>
    </source>
</evidence>
<dbReference type="PRINTS" id="PR00990">
    <property type="entry name" value="RIBOKINASE"/>
</dbReference>
<feature type="binding site" evidence="12">
    <location>
        <begin position="209"/>
        <end position="214"/>
    </location>
    <ligand>
        <name>ATP</name>
        <dbReference type="ChEBI" id="CHEBI:30616"/>
    </ligand>
</feature>
<keyword evidence="4 12" id="KW-0808">Transferase</keyword>
<evidence type="ECO:0000256" key="11">
    <source>
        <dbReference type="ARBA" id="ARBA00023277"/>
    </source>
</evidence>
<feature type="binding site" evidence="12">
    <location>
        <position position="235"/>
    </location>
    <ligand>
        <name>K(+)</name>
        <dbReference type="ChEBI" id="CHEBI:29103"/>
    </ligand>
</feature>
<dbReference type="InterPro" id="IPR002173">
    <property type="entry name" value="Carboh/pur_kinase_PfkB_CS"/>
</dbReference>
<dbReference type="GO" id="GO:0005524">
    <property type="term" value="F:ATP binding"/>
    <property type="evidence" value="ECO:0007669"/>
    <property type="project" value="UniProtKB-UniRule"/>
</dbReference>
<keyword evidence="10 12" id="KW-0630">Potassium</keyword>
<dbReference type="Gene3D" id="3.40.1190.20">
    <property type="match status" value="1"/>
</dbReference>
<dbReference type="NCBIfam" id="TIGR02152">
    <property type="entry name" value="D_ribokin_bact"/>
    <property type="match status" value="1"/>
</dbReference>
<feature type="binding site" evidence="12">
    <location>
        <position position="183"/>
    </location>
    <ligand>
        <name>ATP</name>
        <dbReference type="ChEBI" id="CHEBI:30616"/>
    </ligand>
</feature>
<comment type="activity regulation">
    <text evidence="12">Activated by a monovalent cation that binds near, but not in, the active site. The most likely occupant of the site in vivo is potassium. Ion binding induces a conformational change that may alter substrate affinity.</text>
</comment>
<feature type="binding site" evidence="12">
    <location>
        <position position="265"/>
    </location>
    <ligand>
        <name>ATP</name>
        <dbReference type="ChEBI" id="CHEBI:30616"/>
    </ligand>
</feature>
<evidence type="ECO:0000313" key="14">
    <source>
        <dbReference type="EMBL" id="AHX99885.1"/>
    </source>
</evidence>
<accession>A0A023UGA4</accession>
<evidence type="ECO:0000256" key="7">
    <source>
        <dbReference type="ARBA" id="ARBA00022777"/>
    </source>
</evidence>
<dbReference type="PROSITE" id="PS00584">
    <property type="entry name" value="PFKB_KINASES_2"/>
    <property type="match status" value="1"/>
</dbReference>
<dbReference type="OMA" id="DIVLIQQ"/>
<dbReference type="PATRIC" id="fig|1283.206.peg.677"/>
<organism evidence="14">
    <name type="scientific">Staphylococcus haemolyticus</name>
    <dbReference type="NCBI Taxonomy" id="1283"/>
    <lineage>
        <taxon>Bacteria</taxon>
        <taxon>Bacillati</taxon>
        <taxon>Bacillota</taxon>
        <taxon>Bacilli</taxon>
        <taxon>Bacillales</taxon>
        <taxon>Staphylococcaceae</taxon>
        <taxon>Staphylococcus</taxon>
    </lineage>
</organism>
<feature type="domain" description="Carbohydrate kinase PfkB" evidence="13">
    <location>
        <begin position="1"/>
        <end position="283"/>
    </location>
</feature>
<dbReference type="HAMAP" id="MF_01987">
    <property type="entry name" value="Ribokinase"/>
    <property type="match status" value="1"/>
</dbReference>
<comment type="catalytic activity">
    <reaction evidence="12">
        <text>D-ribose + ATP = D-ribose 5-phosphate + ADP + H(+)</text>
        <dbReference type="Rhea" id="RHEA:13697"/>
        <dbReference type="ChEBI" id="CHEBI:15378"/>
        <dbReference type="ChEBI" id="CHEBI:30616"/>
        <dbReference type="ChEBI" id="CHEBI:47013"/>
        <dbReference type="ChEBI" id="CHEBI:78346"/>
        <dbReference type="ChEBI" id="CHEBI:456216"/>
        <dbReference type="EC" id="2.7.1.15"/>
    </reaction>
</comment>
<keyword evidence="5 12" id="KW-0479">Metal-binding</keyword>
<feature type="binding site" evidence="12">
    <location>
        <position position="237"/>
    </location>
    <ligand>
        <name>K(+)</name>
        <dbReference type="ChEBI" id="CHEBI:29103"/>
    </ligand>
</feature>